<organism evidence="1">
    <name type="scientific">viral metagenome</name>
    <dbReference type="NCBI Taxonomy" id="1070528"/>
    <lineage>
        <taxon>unclassified sequences</taxon>
        <taxon>metagenomes</taxon>
        <taxon>organismal metagenomes</taxon>
    </lineage>
</organism>
<dbReference type="EMBL" id="MT141292">
    <property type="protein sequence ID" value="QJA57802.1"/>
    <property type="molecule type" value="Genomic_DNA"/>
</dbReference>
<evidence type="ECO:0000313" key="1">
    <source>
        <dbReference type="EMBL" id="QJA57802.1"/>
    </source>
</evidence>
<gene>
    <name evidence="1" type="ORF">MM415B01564_0018</name>
</gene>
<reference evidence="1" key="1">
    <citation type="submission" date="2020-03" db="EMBL/GenBank/DDBJ databases">
        <title>The deep terrestrial virosphere.</title>
        <authorList>
            <person name="Holmfeldt K."/>
            <person name="Nilsson E."/>
            <person name="Simone D."/>
            <person name="Lopez-Fernandez M."/>
            <person name="Wu X."/>
            <person name="de Brujin I."/>
            <person name="Lundin D."/>
            <person name="Andersson A."/>
            <person name="Bertilsson S."/>
            <person name="Dopson M."/>
        </authorList>
    </citation>
    <scope>NUCLEOTIDE SEQUENCE</scope>
    <source>
        <strain evidence="1">MM415B01564</strain>
    </source>
</reference>
<proteinExistence type="predicted"/>
<name>A0A6M3IMU5_9ZZZZ</name>
<accession>A0A6M3IMU5</accession>
<protein>
    <submittedName>
        <fullName evidence="1">Uncharacterized protein</fullName>
    </submittedName>
</protein>
<sequence>MFRTPQQNEPAPNETLYLSTKWLPKGMYDCRVIVGATKDNADGEYATVSLCIASFSDKGNSEFGHAWLTFDEVDILIKALGEAKERLVEYRHAAEVVK</sequence>
<dbReference type="AlphaFoldDB" id="A0A6M3IMU5"/>